<comment type="caution">
    <text evidence="1">The sequence shown here is derived from an EMBL/GenBank/DDBJ whole genome shotgun (WGS) entry which is preliminary data.</text>
</comment>
<dbReference type="EMBL" id="AYKG01000069">
    <property type="protein sequence ID" value="ROO23819.1"/>
    <property type="molecule type" value="Genomic_DNA"/>
</dbReference>
<sequence length="453" mass="51105">MSETTDHPTGTAARRDRFRQAIADFIDARRTAKLKGREDDTAAAAKYEYETWLASAARRVGQIQAVTHVLKASHPDARGSSLYIPPTDLPTRDEIGSHSLGSDFTDDVVGNAAALDVFKFLKVEVDGRALLDWVKQDDPDLKHALHADANTADERMQAFGNLVRSGAPSSHALAKQVYWLIDGRPDDNRNFHLLQPLFSSALAHRVHADIQAARFGEENKALRQAKKSDKPHDGIYRDYRQLAVRKLGGSNTQNVSQLNAERRGTNYLFASLPPTWSRMRAITLLELESSTRQFFSFEGVRDLLRRLVQLLQSDPKRTMETRQKREAIEQALGARLPLFAATIRDQLSAGWTRDPTCELPLCEQLWLDPDRLTLNKRPAGEGGEADHAFEQAYHWGDWPDDVAGIFANWLNEQLRRVGVTSVGDMEYRHWARQAIVDAAWPIPMQRRAPEDRS</sequence>
<protein>
    <submittedName>
        <fullName evidence="1">CRISPR-associated protein Csy1</fullName>
    </submittedName>
</protein>
<dbReference type="RefSeq" id="WP_123659456.1">
    <property type="nucleotide sequence ID" value="NZ_AYKG01000069.1"/>
</dbReference>
<dbReference type="NCBIfam" id="TIGR02564">
    <property type="entry name" value="cas_Csy1"/>
    <property type="match status" value="1"/>
</dbReference>
<proteinExistence type="predicted"/>
<keyword evidence="2" id="KW-1185">Reference proteome</keyword>
<gene>
    <name evidence="1" type="ORF">SAJA_15120</name>
</gene>
<accession>A0A423PDV5</accession>
<dbReference type="AlphaFoldDB" id="A0A423PDV5"/>
<dbReference type="OrthoDB" id="9815616at2"/>
<dbReference type="InterPro" id="IPR013397">
    <property type="entry name" value="CRISPR-assoc_prot_Csy1"/>
</dbReference>
<dbReference type="Proteomes" id="UP000285310">
    <property type="component" value="Unassembled WGS sequence"/>
</dbReference>
<dbReference type="InParanoid" id="A0A423PDV5"/>
<evidence type="ECO:0000313" key="2">
    <source>
        <dbReference type="Proteomes" id="UP000285310"/>
    </source>
</evidence>
<organism evidence="1 2">
    <name type="scientific">Salinisphaera japonica YTM-1</name>
    <dbReference type="NCBI Taxonomy" id="1209778"/>
    <lineage>
        <taxon>Bacteria</taxon>
        <taxon>Pseudomonadati</taxon>
        <taxon>Pseudomonadota</taxon>
        <taxon>Gammaproteobacteria</taxon>
        <taxon>Salinisphaerales</taxon>
        <taxon>Salinisphaeraceae</taxon>
        <taxon>Salinisphaera</taxon>
    </lineage>
</organism>
<dbReference type="Pfam" id="PF09611">
    <property type="entry name" value="Cas_Csy1"/>
    <property type="match status" value="1"/>
</dbReference>
<name>A0A423PDV5_9GAMM</name>
<reference evidence="1 2" key="1">
    <citation type="submission" date="2013-10" db="EMBL/GenBank/DDBJ databases">
        <title>Salinisphaera japonica YTM-1 Genome Sequencing.</title>
        <authorList>
            <person name="Lai Q."/>
            <person name="Li C."/>
            <person name="Shao Z."/>
        </authorList>
    </citation>
    <scope>NUCLEOTIDE SEQUENCE [LARGE SCALE GENOMIC DNA]</scope>
    <source>
        <strain evidence="1 2">YTM-1</strain>
    </source>
</reference>
<evidence type="ECO:0000313" key="1">
    <source>
        <dbReference type="EMBL" id="ROO23819.1"/>
    </source>
</evidence>